<name>A0A543D4D8_9PSEU</name>
<evidence type="ECO:0000313" key="2">
    <source>
        <dbReference type="EMBL" id="TQM04182.1"/>
    </source>
</evidence>
<gene>
    <name evidence="2" type="ORF">FB558_7213</name>
</gene>
<dbReference type="RefSeq" id="WP_211367062.1">
    <property type="nucleotide sequence ID" value="NZ_VFPA01000005.1"/>
</dbReference>
<reference evidence="2 3" key="1">
    <citation type="submission" date="2019-06" db="EMBL/GenBank/DDBJ databases">
        <title>Sequencing the genomes of 1000 actinobacteria strains.</title>
        <authorList>
            <person name="Klenk H.-P."/>
        </authorList>
    </citation>
    <scope>NUCLEOTIDE SEQUENCE [LARGE SCALE GENOMIC DNA]</scope>
    <source>
        <strain evidence="2 3">DSM 45301</strain>
    </source>
</reference>
<dbReference type="PANTHER" id="PTHR37489">
    <property type="entry name" value="DUF3500 DOMAIN-CONTAINING PROTEIN"/>
    <property type="match status" value="1"/>
</dbReference>
<feature type="compositionally biased region" description="Basic and acidic residues" evidence="1">
    <location>
        <begin position="221"/>
        <end position="235"/>
    </location>
</feature>
<sequence length="375" mass="39990">MGQVGTEAAREVADRMAEAAGAWLESLDARQRAVAHGAPPGADPDAEAERTRWFYTPTDHGGLTLHEQRPAQQQLLMRLVATGLSEAAFTTVATVLGLENVLDRAEGFRAGFGRERGRDPGMYYLRVFGEPGGGAPWGWRFGGHHVSLNNLVVDGRVAATTPCFLGANPASSPLLGGTALRPLGASEDLARELVRSLDPALAARALLLPRAPADIVTGNRPRLDHAGEPVPRDVLWRPGPHTPRGAGDPVTELGGDDHHAVAVTAAPKGVAGAELDAGRRELLRALLTTYLDRVPAGVSPMPRYDDPAALDAVHLAWAGSTTPGEPHYYRLQGPRLLVEWDNTQNAVNHAHAVWRDPEADFGHDVLAAHRAAHHA</sequence>
<dbReference type="EMBL" id="VFPA01000005">
    <property type="protein sequence ID" value="TQM04182.1"/>
    <property type="molecule type" value="Genomic_DNA"/>
</dbReference>
<dbReference type="Proteomes" id="UP000315677">
    <property type="component" value="Unassembled WGS sequence"/>
</dbReference>
<organism evidence="2 3">
    <name type="scientific">Pseudonocardia kunmingensis</name>
    <dbReference type="NCBI Taxonomy" id="630975"/>
    <lineage>
        <taxon>Bacteria</taxon>
        <taxon>Bacillati</taxon>
        <taxon>Actinomycetota</taxon>
        <taxon>Actinomycetes</taxon>
        <taxon>Pseudonocardiales</taxon>
        <taxon>Pseudonocardiaceae</taxon>
        <taxon>Pseudonocardia</taxon>
    </lineage>
</organism>
<evidence type="ECO:0000313" key="3">
    <source>
        <dbReference type="Proteomes" id="UP000315677"/>
    </source>
</evidence>
<dbReference type="InterPro" id="IPR021889">
    <property type="entry name" value="DUF3500"/>
</dbReference>
<feature type="region of interest" description="Disordered" evidence="1">
    <location>
        <begin position="219"/>
        <end position="238"/>
    </location>
</feature>
<keyword evidence="3" id="KW-1185">Reference proteome</keyword>
<dbReference type="AlphaFoldDB" id="A0A543D4D8"/>
<proteinExistence type="predicted"/>
<evidence type="ECO:0000256" key="1">
    <source>
        <dbReference type="SAM" id="MobiDB-lite"/>
    </source>
</evidence>
<dbReference type="Pfam" id="PF12006">
    <property type="entry name" value="DUF3500"/>
    <property type="match status" value="1"/>
</dbReference>
<dbReference type="PANTHER" id="PTHR37489:SF1">
    <property type="entry name" value="DUF3500 DOMAIN-CONTAINING PROTEIN"/>
    <property type="match status" value="1"/>
</dbReference>
<protein>
    <submittedName>
        <fullName evidence="2">Uncharacterized protein DUF3500</fullName>
    </submittedName>
</protein>
<accession>A0A543D4D8</accession>
<comment type="caution">
    <text evidence="2">The sequence shown here is derived from an EMBL/GenBank/DDBJ whole genome shotgun (WGS) entry which is preliminary data.</text>
</comment>